<dbReference type="AlphaFoldDB" id="A0A7X6HD87"/>
<dbReference type="RefSeq" id="WP_168485733.1">
    <property type="nucleotide sequence ID" value="NZ_JAAZSQ010000005.1"/>
</dbReference>
<organism evidence="1 2">
    <name type="scientific">Arthrobacter mobilis</name>
    <dbReference type="NCBI Taxonomy" id="2724944"/>
    <lineage>
        <taxon>Bacteria</taxon>
        <taxon>Bacillati</taxon>
        <taxon>Actinomycetota</taxon>
        <taxon>Actinomycetes</taxon>
        <taxon>Micrococcales</taxon>
        <taxon>Micrococcaceae</taxon>
        <taxon>Arthrobacter</taxon>
    </lineage>
</organism>
<sequence>MNLADDKDGLLDLPGVIRTGSWLPGGTQGGLRAVDFLSFLSYRTTCCRDLVDLFRWCHP</sequence>
<name>A0A7X6HD87_9MICC</name>
<accession>A0A7X6HD87</accession>
<evidence type="ECO:0000313" key="2">
    <source>
        <dbReference type="Proteomes" id="UP000544090"/>
    </source>
</evidence>
<keyword evidence="2" id="KW-1185">Reference proteome</keyword>
<dbReference type="Proteomes" id="UP000544090">
    <property type="component" value="Unassembled WGS sequence"/>
</dbReference>
<comment type="caution">
    <text evidence="1">The sequence shown here is derived from an EMBL/GenBank/DDBJ whole genome shotgun (WGS) entry which is preliminary data.</text>
</comment>
<gene>
    <name evidence="1" type="ORF">HGG74_07505</name>
</gene>
<dbReference type="EMBL" id="JAAZSQ010000005">
    <property type="protein sequence ID" value="NKX54390.1"/>
    <property type="molecule type" value="Genomic_DNA"/>
</dbReference>
<proteinExistence type="predicted"/>
<reference evidence="1 2" key="1">
    <citation type="submission" date="2020-04" db="EMBL/GenBank/DDBJ databases">
        <title>Arthrobacter sp. nov.</title>
        <authorList>
            <person name="Liu S."/>
        </authorList>
    </citation>
    <scope>NUCLEOTIDE SEQUENCE [LARGE SCALE GENOMIC DNA]</scope>
    <source>
        <strain evidence="1 2">E918</strain>
    </source>
</reference>
<protein>
    <submittedName>
        <fullName evidence="1">Uncharacterized protein</fullName>
    </submittedName>
</protein>
<evidence type="ECO:0000313" key="1">
    <source>
        <dbReference type="EMBL" id="NKX54390.1"/>
    </source>
</evidence>